<dbReference type="InterPro" id="IPR010499">
    <property type="entry name" value="AraC_E-bd"/>
</dbReference>
<gene>
    <name evidence="5" type="ORF">SAMN02745857_02220</name>
</gene>
<keyword evidence="1" id="KW-0805">Transcription regulation</keyword>
<reference evidence="5 6" key="1">
    <citation type="submission" date="2017-04" db="EMBL/GenBank/DDBJ databases">
        <authorList>
            <person name="Afonso C.L."/>
            <person name="Miller P.J."/>
            <person name="Scott M.A."/>
            <person name="Spackman E."/>
            <person name="Goraichik I."/>
            <person name="Dimitrov K.M."/>
            <person name="Suarez D.L."/>
            <person name="Swayne D.E."/>
        </authorList>
    </citation>
    <scope>NUCLEOTIDE SEQUENCE [LARGE SCALE GENOMIC DNA]</scope>
    <source>
        <strain evidence="5 6">DSM 23236</strain>
    </source>
</reference>
<evidence type="ECO:0000313" key="5">
    <source>
        <dbReference type="EMBL" id="SMC25578.1"/>
    </source>
</evidence>
<evidence type="ECO:0000256" key="2">
    <source>
        <dbReference type="ARBA" id="ARBA00023125"/>
    </source>
</evidence>
<dbReference type="InterPro" id="IPR029442">
    <property type="entry name" value="GyrI-like"/>
</dbReference>
<dbReference type="AlphaFoldDB" id="A0A1W1XPY7"/>
<dbReference type="Proteomes" id="UP000192761">
    <property type="component" value="Unassembled WGS sequence"/>
</dbReference>
<dbReference type="STRING" id="1121001.SAMN02745857_02220"/>
<accession>A0A1W1XPY7</accession>
<keyword evidence="3" id="KW-0804">Transcription</keyword>
<evidence type="ECO:0000259" key="4">
    <source>
        <dbReference type="PROSITE" id="PS01124"/>
    </source>
</evidence>
<dbReference type="GO" id="GO:0003700">
    <property type="term" value="F:DNA-binding transcription factor activity"/>
    <property type="evidence" value="ECO:0007669"/>
    <property type="project" value="InterPro"/>
</dbReference>
<dbReference type="PROSITE" id="PS01124">
    <property type="entry name" value="HTH_ARAC_FAMILY_2"/>
    <property type="match status" value="1"/>
</dbReference>
<dbReference type="Gene3D" id="1.10.10.60">
    <property type="entry name" value="Homeodomain-like"/>
    <property type="match status" value="2"/>
</dbReference>
<dbReference type="OrthoDB" id="282744at2"/>
<sequence>MQSATERYRTRFRTVLEYIDAHLDGALTLEQLSNLACCSRFHFHRQFAEWFGIGLFQYVQQTRLQRASQRLAYHPTRSVLDIALDCGYDSPEAFARAFKKLTGQTPTAFRSSPDWQGWHARLQPLSDLRSTHMAQQHTADEVRIVDCPAVQIAILPHRGDLQRIGESVQRFIAWRRENNLPPSVSATYNILYDNPDTTPPELFRLDLCCVIDTEPAPNDIGITSGHIPAGRCAVLRATGATERMVAAIRFLYAEWLPASGEQLRDFPLYVQRVKFFPDVPEHEMVTDVFLPLI</sequence>
<dbReference type="PANTHER" id="PTHR40055:SF1">
    <property type="entry name" value="TRANSCRIPTIONAL REGULATOR YGIV-RELATED"/>
    <property type="match status" value="1"/>
</dbReference>
<keyword evidence="6" id="KW-1185">Reference proteome</keyword>
<dbReference type="SMART" id="SM00871">
    <property type="entry name" value="AraC_E_bind"/>
    <property type="match status" value="1"/>
</dbReference>
<dbReference type="InterPro" id="IPR020449">
    <property type="entry name" value="Tscrpt_reg_AraC-type_HTH"/>
</dbReference>
<dbReference type="InterPro" id="IPR018062">
    <property type="entry name" value="HTH_AraC-typ_CS"/>
</dbReference>
<dbReference type="SUPFAM" id="SSF55136">
    <property type="entry name" value="Probable bacterial effector-binding domain"/>
    <property type="match status" value="1"/>
</dbReference>
<dbReference type="InterPro" id="IPR018060">
    <property type="entry name" value="HTH_AraC"/>
</dbReference>
<dbReference type="PROSITE" id="PS00041">
    <property type="entry name" value="HTH_ARAC_FAMILY_1"/>
    <property type="match status" value="1"/>
</dbReference>
<proteinExistence type="predicted"/>
<dbReference type="SMART" id="SM00342">
    <property type="entry name" value="HTH_ARAC"/>
    <property type="match status" value="1"/>
</dbReference>
<dbReference type="SUPFAM" id="SSF46689">
    <property type="entry name" value="Homeodomain-like"/>
    <property type="match status" value="2"/>
</dbReference>
<dbReference type="Gene3D" id="3.20.80.10">
    <property type="entry name" value="Regulatory factor, effector binding domain"/>
    <property type="match status" value="1"/>
</dbReference>
<dbReference type="InterPro" id="IPR011256">
    <property type="entry name" value="Reg_factor_effector_dom_sf"/>
</dbReference>
<evidence type="ECO:0000313" key="6">
    <source>
        <dbReference type="Proteomes" id="UP000192761"/>
    </source>
</evidence>
<protein>
    <submittedName>
        <fullName evidence="5">Transcriptional regulator, AraC family</fullName>
    </submittedName>
</protein>
<dbReference type="Pfam" id="PF06445">
    <property type="entry name" value="GyrI-like"/>
    <property type="match status" value="1"/>
</dbReference>
<evidence type="ECO:0000256" key="1">
    <source>
        <dbReference type="ARBA" id="ARBA00023015"/>
    </source>
</evidence>
<dbReference type="EMBL" id="FWXD01000011">
    <property type="protein sequence ID" value="SMC25578.1"/>
    <property type="molecule type" value="Genomic_DNA"/>
</dbReference>
<keyword evidence="2" id="KW-0238">DNA-binding</keyword>
<name>A0A1W1XPY7_9NEIS</name>
<dbReference type="InterPro" id="IPR050908">
    <property type="entry name" value="SmbC-like"/>
</dbReference>
<dbReference type="Pfam" id="PF12833">
    <property type="entry name" value="HTH_18"/>
    <property type="match status" value="1"/>
</dbReference>
<dbReference type="InterPro" id="IPR009057">
    <property type="entry name" value="Homeodomain-like_sf"/>
</dbReference>
<organism evidence="5 6">
    <name type="scientific">Andreprevotia lacus DSM 23236</name>
    <dbReference type="NCBI Taxonomy" id="1121001"/>
    <lineage>
        <taxon>Bacteria</taxon>
        <taxon>Pseudomonadati</taxon>
        <taxon>Pseudomonadota</taxon>
        <taxon>Betaproteobacteria</taxon>
        <taxon>Neisseriales</taxon>
        <taxon>Chitinibacteraceae</taxon>
        <taxon>Andreprevotia</taxon>
    </lineage>
</organism>
<feature type="domain" description="HTH araC/xylS-type" evidence="4">
    <location>
        <begin position="13"/>
        <end position="112"/>
    </location>
</feature>
<dbReference type="RefSeq" id="WP_084090866.1">
    <property type="nucleotide sequence ID" value="NZ_FWXD01000011.1"/>
</dbReference>
<dbReference type="PANTHER" id="PTHR40055">
    <property type="entry name" value="TRANSCRIPTIONAL REGULATOR YGIV-RELATED"/>
    <property type="match status" value="1"/>
</dbReference>
<evidence type="ECO:0000256" key="3">
    <source>
        <dbReference type="ARBA" id="ARBA00023163"/>
    </source>
</evidence>
<dbReference type="GO" id="GO:0043565">
    <property type="term" value="F:sequence-specific DNA binding"/>
    <property type="evidence" value="ECO:0007669"/>
    <property type="project" value="InterPro"/>
</dbReference>
<dbReference type="PRINTS" id="PR00032">
    <property type="entry name" value="HTHARAC"/>
</dbReference>